<dbReference type="RefSeq" id="WP_005860342.1">
    <property type="nucleotide sequence ID" value="NZ_BAABYH010000001.1"/>
</dbReference>
<dbReference type="EMBL" id="JAQMPJ010000026">
    <property type="protein sequence ID" value="MDB9007057.1"/>
    <property type="molecule type" value="Genomic_DNA"/>
</dbReference>
<accession>A0A174GE32</accession>
<evidence type="ECO:0000313" key="5">
    <source>
        <dbReference type="EMBL" id="WET63407.1"/>
    </source>
</evidence>
<dbReference type="EMBL" id="CP120353">
    <property type="protein sequence ID" value="WET63407.1"/>
    <property type="molecule type" value="Genomic_DNA"/>
</dbReference>
<reference evidence="3 8" key="4">
    <citation type="journal article" date="2019" name="Nat. Med.">
        <title>A library of human gut bacterial isolates paired with longitudinal multiomics data enables mechanistic microbiome research.</title>
        <authorList>
            <person name="Poyet M."/>
            <person name="Groussin M."/>
            <person name="Gibbons S.M."/>
            <person name="Avila-Pacheco J."/>
            <person name="Jiang X."/>
            <person name="Kearney S.M."/>
            <person name="Perrotta A.R."/>
            <person name="Berdy B."/>
            <person name="Zhao S."/>
            <person name="Lieberman T.D."/>
            <person name="Swanson P.K."/>
            <person name="Smith M."/>
            <person name="Roesemann S."/>
            <person name="Alexander J.E."/>
            <person name="Rich S.A."/>
            <person name="Livny J."/>
            <person name="Vlamakis H."/>
            <person name="Clish C."/>
            <person name="Bullock K."/>
            <person name="Deik A."/>
            <person name="Scott J."/>
            <person name="Pierce K.A."/>
            <person name="Xavier R.J."/>
            <person name="Alm E.J."/>
        </authorList>
    </citation>
    <scope>NUCLEOTIDE SEQUENCE [LARGE SCALE GENOMIC DNA]</scope>
    <source>
        <strain evidence="3 8">BIOML-A20</strain>
    </source>
</reference>
<evidence type="ECO:0000313" key="4">
    <source>
        <dbReference type="EMBL" id="OUP14496.1"/>
    </source>
</evidence>
<reference evidence="1 6" key="1">
    <citation type="submission" date="2015-09" db="EMBL/GenBank/DDBJ databases">
        <authorList>
            <consortium name="Pathogen Informatics"/>
        </authorList>
    </citation>
    <scope>NUCLEOTIDE SEQUENCE [LARGE SCALE GENOMIC DNA]</scope>
    <source>
        <strain evidence="1 6">2789STDY5608822</strain>
    </source>
</reference>
<dbReference type="EMBL" id="NFJX01000031">
    <property type="protein sequence ID" value="OUP14496.1"/>
    <property type="molecule type" value="Genomic_DNA"/>
</dbReference>
<dbReference type="Proteomes" id="UP001221009">
    <property type="component" value="Chromosome"/>
</dbReference>
<dbReference type="Proteomes" id="UP001210126">
    <property type="component" value="Unassembled WGS sequence"/>
</dbReference>
<dbReference type="AlphaFoldDB" id="A0A174GE32"/>
<reference evidence="4" key="3">
    <citation type="journal article" date="2018" name="BMC Genomics">
        <title>Whole genome sequencing and function prediction of 133 gut anaerobes isolated from chicken caecum in pure cultures.</title>
        <authorList>
            <person name="Medvecky M."/>
            <person name="Cejkova D."/>
            <person name="Polansky O."/>
            <person name="Karasova D."/>
            <person name="Kubasova T."/>
            <person name="Cizek A."/>
            <person name="Rychlik I."/>
        </authorList>
    </citation>
    <scope>NUCLEOTIDE SEQUENCE</scope>
    <source>
        <strain evidence="4">An199</strain>
    </source>
</reference>
<dbReference type="Proteomes" id="UP000195950">
    <property type="component" value="Unassembled WGS sequence"/>
</dbReference>
<dbReference type="EMBL" id="WKMO01000007">
    <property type="protein sequence ID" value="MSB73592.1"/>
    <property type="molecule type" value="Genomic_DNA"/>
</dbReference>
<evidence type="ECO:0000313" key="7">
    <source>
        <dbReference type="Proteomes" id="UP000195950"/>
    </source>
</evidence>
<evidence type="ECO:0000313" key="3">
    <source>
        <dbReference type="EMBL" id="MSB73592.1"/>
    </source>
</evidence>
<dbReference type="Pfam" id="PF11589">
    <property type="entry name" value="DUF3244"/>
    <property type="match status" value="1"/>
</dbReference>
<sequence length="117" mass="13314">MRQLKLLLAAIALLWAMPCWGKPIDLHGKWEHKKKSIPIGLPMDASIEEANRELIVNFHEDLGDVCVIVTSSTGEVIYNEKVQTSTMPYLVIPLKVRDQEKGVLHIMNDYNHVFGDF</sequence>
<reference evidence="5" key="6">
    <citation type="submission" date="2023-03" db="EMBL/GenBank/DDBJ databases">
        <title>Parabacteroides distasonis, a bacteria resistant against UC.</title>
        <authorList>
            <person name="Dai W."/>
        </authorList>
    </citation>
    <scope>NUCLEOTIDE SEQUENCE</scope>
    <source>
        <strain evidence="5">F1-28</strain>
    </source>
</reference>
<protein>
    <submittedName>
        <fullName evidence="2">DUF3244 domain-containing protein</fullName>
    </submittedName>
    <submittedName>
        <fullName evidence="1">Protein of uncharacterized function (DUF3244)</fullName>
    </submittedName>
</protein>
<dbReference type="Proteomes" id="UP000441609">
    <property type="component" value="Unassembled WGS sequence"/>
</dbReference>
<gene>
    <name evidence="4" type="ORF">B5F32_20150</name>
    <name evidence="1" type="ORF">ERS852380_02659</name>
    <name evidence="3" type="ORF">GKD70_09895</name>
    <name evidence="5" type="ORF">P2T59_17115</name>
    <name evidence="2" type="ORF">PN599_18895</name>
</gene>
<dbReference type="Gene3D" id="2.60.40.3080">
    <property type="match status" value="1"/>
</dbReference>
<dbReference type="Proteomes" id="UP000095455">
    <property type="component" value="Unassembled WGS sequence"/>
</dbReference>
<evidence type="ECO:0000313" key="8">
    <source>
        <dbReference type="Proteomes" id="UP000441609"/>
    </source>
</evidence>
<name>A0A174GE32_PARDI</name>
<proteinExistence type="predicted"/>
<evidence type="ECO:0000313" key="1">
    <source>
        <dbReference type="EMBL" id="CUO59787.1"/>
    </source>
</evidence>
<reference evidence="2" key="5">
    <citation type="submission" date="2023-01" db="EMBL/GenBank/DDBJ databases">
        <title>Human gut microbiome strain richness.</title>
        <authorList>
            <person name="Chen-Liaw A."/>
        </authorList>
    </citation>
    <scope>NUCLEOTIDE SEQUENCE</scope>
    <source>
        <strain evidence="2">RTP21484st1_E5_RTP21484_190118</strain>
    </source>
</reference>
<organism evidence="4 7">
    <name type="scientific">Parabacteroides distasonis</name>
    <dbReference type="NCBI Taxonomy" id="823"/>
    <lineage>
        <taxon>Bacteria</taxon>
        <taxon>Pseudomonadati</taxon>
        <taxon>Bacteroidota</taxon>
        <taxon>Bacteroidia</taxon>
        <taxon>Bacteroidales</taxon>
        <taxon>Tannerellaceae</taxon>
        <taxon>Parabacteroides</taxon>
    </lineage>
</organism>
<dbReference type="EMBL" id="CYYK01000009">
    <property type="protein sequence ID" value="CUO59787.1"/>
    <property type="molecule type" value="Genomic_DNA"/>
</dbReference>
<evidence type="ECO:0000313" key="6">
    <source>
        <dbReference type="Proteomes" id="UP000095455"/>
    </source>
</evidence>
<reference evidence="7" key="2">
    <citation type="submission" date="2017-04" db="EMBL/GenBank/DDBJ databases">
        <title>Function of individual gut microbiota members based on whole genome sequencing of pure cultures obtained from chicken caecum.</title>
        <authorList>
            <person name="Medvecky M."/>
            <person name="Cejkova D."/>
            <person name="Polansky O."/>
            <person name="Karasova D."/>
            <person name="Kubasova T."/>
            <person name="Cizek A."/>
            <person name="Rychlik I."/>
        </authorList>
    </citation>
    <scope>NUCLEOTIDE SEQUENCE [LARGE SCALE GENOMIC DNA]</scope>
    <source>
        <strain evidence="7">An199</strain>
    </source>
</reference>
<evidence type="ECO:0000313" key="2">
    <source>
        <dbReference type="EMBL" id="MDB9007057.1"/>
    </source>
</evidence>
<dbReference type="InterPro" id="IPR021638">
    <property type="entry name" value="DUF3244"/>
</dbReference>